<evidence type="ECO:0000313" key="2">
    <source>
        <dbReference type="EnsemblMetazoa" id="ACOM040485-PA.1"/>
    </source>
</evidence>
<reference evidence="2" key="1">
    <citation type="submission" date="2022-08" db="UniProtKB">
        <authorList>
            <consortium name="EnsemblMetazoa"/>
        </authorList>
    </citation>
    <scope>IDENTIFICATION</scope>
</reference>
<feature type="compositionally biased region" description="Basic and acidic residues" evidence="1">
    <location>
        <begin position="39"/>
        <end position="58"/>
    </location>
</feature>
<proteinExistence type="predicted"/>
<accession>A0A8W7Q0B4</accession>
<name>A0A8W7Q0B4_ANOCL</name>
<dbReference type="EnsemblMetazoa" id="ACOM040485-RA">
    <property type="protein sequence ID" value="ACOM040485-PA.1"/>
    <property type="gene ID" value="ACOM040485"/>
</dbReference>
<protein>
    <submittedName>
        <fullName evidence="2">Uncharacterized protein</fullName>
    </submittedName>
</protein>
<dbReference type="Proteomes" id="UP000075882">
    <property type="component" value="Unassembled WGS sequence"/>
</dbReference>
<dbReference type="AlphaFoldDB" id="A0A8W7Q0B4"/>
<feature type="region of interest" description="Disordered" evidence="1">
    <location>
        <begin position="23"/>
        <end position="93"/>
    </location>
</feature>
<organism evidence="2">
    <name type="scientific">Anopheles coluzzii</name>
    <name type="common">African malaria mosquito</name>
    <dbReference type="NCBI Taxonomy" id="1518534"/>
    <lineage>
        <taxon>Eukaryota</taxon>
        <taxon>Metazoa</taxon>
        <taxon>Ecdysozoa</taxon>
        <taxon>Arthropoda</taxon>
        <taxon>Hexapoda</taxon>
        <taxon>Insecta</taxon>
        <taxon>Pterygota</taxon>
        <taxon>Neoptera</taxon>
        <taxon>Endopterygota</taxon>
        <taxon>Diptera</taxon>
        <taxon>Nematocera</taxon>
        <taxon>Culicoidea</taxon>
        <taxon>Culicidae</taxon>
        <taxon>Anophelinae</taxon>
        <taxon>Anopheles</taxon>
    </lineage>
</organism>
<sequence>MQQGNDIVSVQTSTTCCLLSVQHKKQEKIPSNTSTMHEWSIKDGADTYGDVTERSGRYDDDEEKSAATTKNDDDDDDDGGSDRSQPLDAFDTSPYHKFHYTYTVEAVAHKKQCAEAEAKPCVFLRWYVRLAIYPHPPTRKHGEFLLSTIHGAARPL</sequence>
<evidence type="ECO:0000256" key="1">
    <source>
        <dbReference type="SAM" id="MobiDB-lite"/>
    </source>
</evidence>